<dbReference type="OrthoDB" id="10007208at2"/>
<protein>
    <recommendedName>
        <fullName evidence="4">YcxB-like protein domain-containing protein</fullName>
    </recommendedName>
</protein>
<keyword evidence="1" id="KW-1133">Transmembrane helix</keyword>
<keyword evidence="1" id="KW-0812">Transmembrane</keyword>
<sequence>MTEHFDITTHTLIAYQDQKLRNSKIFLAFRWIYSLLLTLVVTMLAFLYDVNLVVIGWLALGLFLVFTFIFCFTPLFAMVLTGISRKMTKVERFPVTIALTKEGLTQTINDRVLFINWSDFKRIYNDDEYFFLATKNDVCPLPLSSTENTKRLIYQNIKANAPKCKGIEKLKISK</sequence>
<feature type="transmembrane region" description="Helical" evidence="1">
    <location>
        <begin position="54"/>
        <end position="83"/>
    </location>
</feature>
<name>A0A1D2KQ58_BROTH</name>
<dbReference type="RefSeq" id="WP_069120463.1">
    <property type="nucleotide sequence ID" value="NZ_CBCPIX010000001.1"/>
</dbReference>
<gene>
    <name evidence="2" type="ORF">CNY62_01550</name>
</gene>
<dbReference type="GeneID" id="66538228"/>
<organism evidence="2 3">
    <name type="scientific">Brochothrix thermosphacta</name>
    <name type="common">Microbacterium thermosphactum</name>
    <dbReference type="NCBI Taxonomy" id="2756"/>
    <lineage>
        <taxon>Bacteria</taxon>
        <taxon>Bacillati</taxon>
        <taxon>Bacillota</taxon>
        <taxon>Bacilli</taxon>
        <taxon>Bacillales</taxon>
        <taxon>Listeriaceae</taxon>
        <taxon>Brochothrix</taxon>
    </lineage>
</organism>
<proteinExistence type="predicted"/>
<dbReference type="Proteomes" id="UP000243591">
    <property type="component" value="Chromosome"/>
</dbReference>
<keyword evidence="1" id="KW-0472">Membrane</keyword>
<dbReference type="AlphaFoldDB" id="A0A1D2KQ58"/>
<dbReference type="KEGG" id="bths:CNY62_01550"/>
<dbReference type="EMBL" id="CP023483">
    <property type="protein sequence ID" value="ATF25171.1"/>
    <property type="molecule type" value="Genomic_DNA"/>
</dbReference>
<evidence type="ECO:0000256" key="1">
    <source>
        <dbReference type="SAM" id="Phobius"/>
    </source>
</evidence>
<evidence type="ECO:0000313" key="3">
    <source>
        <dbReference type="Proteomes" id="UP000243591"/>
    </source>
</evidence>
<evidence type="ECO:0008006" key="4">
    <source>
        <dbReference type="Google" id="ProtNLM"/>
    </source>
</evidence>
<feature type="transmembrane region" description="Helical" evidence="1">
    <location>
        <begin position="28"/>
        <end position="48"/>
    </location>
</feature>
<reference evidence="2 3" key="1">
    <citation type="submission" date="2017-09" db="EMBL/GenBank/DDBJ databases">
        <title>Complete Genome Sequences of Two Strains of the Meat Spoilage Bacterium Brochothrix thermosphacta Isolated from Ground Chicken.</title>
        <authorList>
            <person name="Paoli G.C."/>
            <person name="Wijey C."/>
            <person name="Chen C.-Y."/>
            <person name="Nguyen L."/>
            <person name="Yan X."/>
            <person name="Irwin P.L."/>
        </authorList>
    </citation>
    <scope>NUCLEOTIDE SEQUENCE [LARGE SCALE GENOMIC DNA]</scope>
    <source>
        <strain evidence="2 3">BI</strain>
    </source>
</reference>
<accession>A0A1D2KQ58</accession>
<keyword evidence="3" id="KW-1185">Reference proteome</keyword>
<evidence type="ECO:0000313" key="2">
    <source>
        <dbReference type="EMBL" id="ATF25171.1"/>
    </source>
</evidence>